<keyword evidence="3" id="KW-1185">Reference proteome</keyword>
<evidence type="ECO:0000313" key="3">
    <source>
        <dbReference type="Proteomes" id="UP000182321"/>
    </source>
</evidence>
<dbReference type="CDD" id="cd00316">
    <property type="entry name" value="Oxidoreductase_nitrogenase"/>
    <property type="match status" value="1"/>
</dbReference>
<dbReference type="AlphaFoldDB" id="A0A1H7K1J8"/>
<reference evidence="3" key="1">
    <citation type="submission" date="2016-10" db="EMBL/GenBank/DDBJ databases">
        <authorList>
            <person name="Varghese N."/>
        </authorList>
    </citation>
    <scope>NUCLEOTIDE SEQUENCE [LARGE SCALE GENOMIC DNA]</scope>
    <source>
        <strain evidence="3">ACV-9</strain>
    </source>
</reference>
<dbReference type="InterPro" id="IPR049939">
    <property type="entry name" value="NifE-like"/>
</dbReference>
<proteinExistence type="predicted"/>
<gene>
    <name evidence="2" type="ORF">SAMN02910377_01871</name>
</gene>
<dbReference type="Proteomes" id="UP000182321">
    <property type="component" value="Unassembled WGS sequence"/>
</dbReference>
<evidence type="ECO:0000259" key="1">
    <source>
        <dbReference type="Pfam" id="PF00148"/>
    </source>
</evidence>
<dbReference type="Gene3D" id="3.40.50.12380">
    <property type="entry name" value="Nitrogenase MoFe cofactor biosynthesis protein NifE, C-terminal"/>
    <property type="match status" value="1"/>
</dbReference>
<organism evidence="2 3">
    <name type="scientific">Pseudobutyrivibrio ruminis</name>
    <dbReference type="NCBI Taxonomy" id="46206"/>
    <lineage>
        <taxon>Bacteria</taxon>
        <taxon>Bacillati</taxon>
        <taxon>Bacillota</taxon>
        <taxon>Clostridia</taxon>
        <taxon>Lachnospirales</taxon>
        <taxon>Lachnospiraceae</taxon>
        <taxon>Pseudobutyrivibrio</taxon>
    </lineage>
</organism>
<evidence type="ECO:0000313" key="2">
    <source>
        <dbReference type="EMBL" id="SEK80484.1"/>
    </source>
</evidence>
<dbReference type="Gene3D" id="3.40.50.1980">
    <property type="entry name" value="Nitrogenase molybdenum iron protein domain"/>
    <property type="match status" value="1"/>
</dbReference>
<dbReference type="PANTHER" id="PTHR42956">
    <property type="entry name" value="NITROGENASE IRON-MOLYBDENUM COFACTOR BIOSYNTHESIS PROTEIN NIFE"/>
    <property type="match status" value="1"/>
</dbReference>
<feature type="domain" description="Nitrogenase/oxidoreductase component 1" evidence="1">
    <location>
        <begin position="59"/>
        <end position="433"/>
    </location>
</feature>
<sequence>MSFLEDRKALTREKRLSALSHFHGTLEGLIDETSGTEIKQRVRTYSQIHVDETIYAFDVLSKIEDAAIIVNGAIGCGNIGLTQIDEAFGWYSTNLVERDTILGGEDKLREAVIRAYEEQHPKAVFIIGTPVVAINNDDVNSIILELEDEIGIPIISIYTDGFKSKTPVTGYDIVTHSLLKYLIDKNPEETEPFINVISFSESIEDIAAIVKSLKALDIKYQVLPRFSSIDEIKAASKAKATVVLNPEEGGYLARELEEVYDVPYIVTEAPVGFRGTKAFLLKLAAYLKVEDKASKYVDEVEAELTRSISKHLLDGKKIFIDASLSRIPAYARLFTNLGGEVVGFGAPFVDLENRNQLSKLRFLSKGITAVIGNGQYFEKANAIAKGEVDIYVSEFQGSSFASDEGATVVSTRNKSIYGFDGVYVLYDSFVKAIRLSGKLQGADKGNYKISWKNKSGNWYVKQEVS</sequence>
<dbReference type="Pfam" id="PF00148">
    <property type="entry name" value="Oxidored_nitro"/>
    <property type="match status" value="1"/>
</dbReference>
<dbReference type="EMBL" id="FNZX01000011">
    <property type="protein sequence ID" value="SEK80484.1"/>
    <property type="molecule type" value="Genomic_DNA"/>
</dbReference>
<dbReference type="RefSeq" id="WP_074791290.1">
    <property type="nucleotide sequence ID" value="NZ_FNZX01000011.1"/>
</dbReference>
<name>A0A1H7K1J8_9FIRM</name>
<accession>A0A1H7K1J8</accession>
<protein>
    <submittedName>
        <fullName evidence="2">Nitrogenase molybdenum-iron protein alpha chain</fullName>
    </submittedName>
</protein>
<dbReference type="SUPFAM" id="SSF53807">
    <property type="entry name" value="Helical backbone' metal receptor"/>
    <property type="match status" value="1"/>
</dbReference>
<dbReference type="PANTHER" id="PTHR42956:SF1">
    <property type="entry name" value="NITROGENASE IRON-MOLYBDENUM COFACTOR BIOSYNTHESIS PROTEIN NIFE"/>
    <property type="match status" value="1"/>
</dbReference>
<dbReference type="GO" id="GO:0016491">
    <property type="term" value="F:oxidoreductase activity"/>
    <property type="evidence" value="ECO:0007669"/>
    <property type="project" value="InterPro"/>
</dbReference>
<dbReference type="InterPro" id="IPR000510">
    <property type="entry name" value="Nase/OxRdtase_comp1"/>
</dbReference>